<dbReference type="InParanoid" id="A0A2K1JJE9"/>
<dbReference type="Gramene" id="Pp3c14_26541V3.1">
    <property type="protein sequence ID" value="PAC:32959846.CDS.1"/>
    <property type="gene ID" value="Pp3c14_26541"/>
</dbReference>
<reference evidence="2 4" key="1">
    <citation type="journal article" date="2008" name="Science">
        <title>The Physcomitrella genome reveals evolutionary insights into the conquest of land by plants.</title>
        <authorList>
            <person name="Rensing S."/>
            <person name="Lang D."/>
            <person name="Zimmer A."/>
            <person name="Terry A."/>
            <person name="Salamov A."/>
            <person name="Shapiro H."/>
            <person name="Nishiyama T."/>
            <person name="Perroud P.-F."/>
            <person name="Lindquist E."/>
            <person name="Kamisugi Y."/>
            <person name="Tanahashi T."/>
            <person name="Sakakibara K."/>
            <person name="Fujita T."/>
            <person name="Oishi K."/>
            <person name="Shin-I T."/>
            <person name="Kuroki Y."/>
            <person name="Toyoda A."/>
            <person name="Suzuki Y."/>
            <person name="Hashimoto A."/>
            <person name="Yamaguchi K."/>
            <person name="Sugano A."/>
            <person name="Kohara Y."/>
            <person name="Fujiyama A."/>
            <person name="Anterola A."/>
            <person name="Aoki S."/>
            <person name="Ashton N."/>
            <person name="Barbazuk W.B."/>
            <person name="Barker E."/>
            <person name="Bennetzen J."/>
            <person name="Bezanilla M."/>
            <person name="Blankenship R."/>
            <person name="Cho S.H."/>
            <person name="Dutcher S."/>
            <person name="Estelle M."/>
            <person name="Fawcett J.A."/>
            <person name="Gundlach H."/>
            <person name="Hanada K."/>
            <person name="Heyl A."/>
            <person name="Hicks K.A."/>
            <person name="Hugh J."/>
            <person name="Lohr M."/>
            <person name="Mayer K."/>
            <person name="Melkozernov A."/>
            <person name="Murata T."/>
            <person name="Nelson D."/>
            <person name="Pils B."/>
            <person name="Prigge M."/>
            <person name="Reiss B."/>
            <person name="Renner T."/>
            <person name="Rombauts S."/>
            <person name="Rushton P."/>
            <person name="Sanderfoot A."/>
            <person name="Schween G."/>
            <person name="Shiu S.-H."/>
            <person name="Stueber K."/>
            <person name="Theodoulou F.L."/>
            <person name="Tu H."/>
            <person name="Van de Peer Y."/>
            <person name="Verrier P.J."/>
            <person name="Waters E."/>
            <person name="Wood A."/>
            <person name="Yang L."/>
            <person name="Cove D."/>
            <person name="Cuming A."/>
            <person name="Hasebe M."/>
            <person name="Lucas S."/>
            <person name="Mishler D.B."/>
            <person name="Reski R."/>
            <person name="Grigoriev I."/>
            <person name="Quatrano R.S."/>
            <person name="Boore J.L."/>
        </authorList>
    </citation>
    <scope>NUCLEOTIDE SEQUENCE [LARGE SCALE GENOMIC DNA]</scope>
    <source>
        <strain evidence="3 4">cv. Gransden 2004</strain>
    </source>
</reference>
<name>A0A2K1JJE9_PHYPA</name>
<reference evidence="3" key="3">
    <citation type="submission" date="2020-12" db="UniProtKB">
        <authorList>
            <consortium name="EnsemblPlants"/>
        </authorList>
    </citation>
    <scope>IDENTIFICATION</scope>
</reference>
<dbReference type="EnsemblPlants" id="Pp3c14_26541V3.1">
    <property type="protein sequence ID" value="PAC:32959846.CDS.1"/>
    <property type="gene ID" value="Pp3c14_26541"/>
</dbReference>
<dbReference type="Proteomes" id="UP000006727">
    <property type="component" value="Chromosome 14"/>
</dbReference>
<evidence type="ECO:0000313" key="2">
    <source>
        <dbReference type="EMBL" id="PNR41671.1"/>
    </source>
</evidence>
<keyword evidence="1" id="KW-0472">Membrane</keyword>
<keyword evidence="1" id="KW-1133">Transmembrane helix</keyword>
<evidence type="ECO:0000313" key="3">
    <source>
        <dbReference type="EnsemblPlants" id="PAC:32959846.CDS.1"/>
    </source>
</evidence>
<reference evidence="2 4" key="2">
    <citation type="journal article" date="2018" name="Plant J.">
        <title>The Physcomitrella patens chromosome-scale assembly reveals moss genome structure and evolution.</title>
        <authorList>
            <person name="Lang D."/>
            <person name="Ullrich K.K."/>
            <person name="Murat F."/>
            <person name="Fuchs J."/>
            <person name="Jenkins J."/>
            <person name="Haas F.B."/>
            <person name="Piednoel M."/>
            <person name="Gundlach H."/>
            <person name="Van Bel M."/>
            <person name="Meyberg R."/>
            <person name="Vives C."/>
            <person name="Morata J."/>
            <person name="Symeonidi A."/>
            <person name="Hiss M."/>
            <person name="Muchero W."/>
            <person name="Kamisugi Y."/>
            <person name="Saleh O."/>
            <person name="Blanc G."/>
            <person name="Decker E.L."/>
            <person name="van Gessel N."/>
            <person name="Grimwood J."/>
            <person name="Hayes R.D."/>
            <person name="Graham S.W."/>
            <person name="Gunter L.E."/>
            <person name="McDaniel S.F."/>
            <person name="Hoernstein S.N.W."/>
            <person name="Larsson A."/>
            <person name="Li F.W."/>
            <person name="Perroud P.F."/>
            <person name="Phillips J."/>
            <person name="Ranjan P."/>
            <person name="Rokshar D.S."/>
            <person name="Rothfels C.J."/>
            <person name="Schneider L."/>
            <person name="Shu S."/>
            <person name="Stevenson D.W."/>
            <person name="Thummler F."/>
            <person name="Tillich M."/>
            <person name="Villarreal Aguilar J.C."/>
            <person name="Widiez T."/>
            <person name="Wong G.K."/>
            <person name="Wymore A."/>
            <person name="Zhang Y."/>
            <person name="Zimmer A.D."/>
            <person name="Quatrano R.S."/>
            <person name="Mayer K.F.X."/>
            <person name="Goodstein D."/>
            <person name="Casacuberta J.M."/>
            <person name="Vandepoele K."/>
            <person name="Reski R."/>
            <person name="Cuming A.C."/>
            <person name="Tuskan G.A."/>
            <person name="Maumus F."/>
            <person name="Salse J."/>
            <person name="Schmutz J."/>
            <person name="Rensing S.A."/>
        </authorList>
    </citation>
    <scope>NUCLEOTIDE SEQUENCE [LARGE SCALE GENOMIC DNA]</scope>
    <source>
        <strain evidence="3 4">cv. Gransden 2004</strain>
    </source>
</reference>
<gene>
    <name evidence="2" type="ORF">PHYPA_019076</name>
</gene>
<evidence type="ECO:0000313" key="4">
    <source>
        <dbReference type="Proteomes" id="UP000006727"/>
    </source>
</evidence>
<organism evidence="2">
    <name type="scientific">Physcomitrium patens</name>
    <name type="common">Spreading-leaved earth moss</name>
    <name type="synonym">Physcomitrella patens</name>
    <dbReference type="NCBI Taxonomy" id="3218"/>
    <lineage>
        <taxon>Eukaryota</taxon>
        <taxon>Viridiplantae</taxon>
        <taxon>Streptophyta</taxon>
        <taxon>Embryophyta</taxon>
        <taxon>Bryophyta</taxon>
        <taxon>Bryophytina</taxon>
        <taxon>Bryopsida</taxon>
        <taxon>Funariidae</taxon>
        <taxon>Funariales</taxon>
        <taxon>Funariaceae</taxon>
        <taxon>Physcomitrium</taxon>
    </lineage>
</organism>
<feature type="transmembrane region" description="Helical" evidence="1">
    <location>
        <begin position="67"/>
        <end position="86"/>
    </location>
</feature>
<dbReference type="EMBL" id="ABEU02000014">
    <property type="protein sequence ID" value="PNR41671.1"/>
    <property type="molecule type" value="Genomic_DNA"/>
</dbReference>
<dbReference type="AlphaFoldDB" id="A0A2K1JJE9"/>
<sequence>MKFCKFTGIVVHCNPCECRIVHTSSLYFRRAVMMHSAVLGVVVFHVYSQCASSHILSGFPCFCLRTILIRICSMVSLVIWFLADFFQAFSSRPCGSWKATGCFSEWPWIFVNVSRRPSRFL</sequence>
<proteinExistence type="predicted"/>
<keyword evidence="4" id="KW-1185">Reference proteome</keyword>
<accession>A0A2K1JJE9</accession>
<keyword evidence="1" id="KW-0812">Transmembrane</keyword>
<protein>
    <submittedName>
        <fullName evidence="2 3">Uncharacterized protein</fullName>
    </submittedName>
</protein>
<feature type="transmembrane region" description="Helical" evidence="1">
    <location>
        <begin position="27"/>
        <end position="47"/>
    </location>
</feature>
<evidence type="ECO:0000256" key="1">
    <source>
        <dbReference type="SAM" id="Phobius"/>
    </source>
</evidence>